<name>A0ABS7AHU0_9PROT</name>
<organism evidence="3 4">
    <name type="scientific">Roseomonas alba</name>
    <dbReference type="NCBI Taxonomy" id="2846776"/>
    <lineage>
        <taxon>Bacteria</taxon>
        <taxon>Pseudomonadati</taxon>
        <taxon>Pseudomonadota</taxon>
        <taxon>Alphaproteobacteria</taxon>
        <taxon>Acetobacterales</taxon>
        <taxon>Roseomonadaceae</taxon>
        <taxon>Roseomonas</taxon>
    </lineage>
</organism>
<dbReference type="EMBL" id="JAHYBZ010000016">
    <property type="protein sequence ID" value="MBW6401879.1"/>
    <property type="molecule type" value="Genomic_DNA"/>
</dbReference>
<evidence type="ECO:0000313" key="3">
    <source>
        <dbReference type="EMBL" id="MBW6401879.1"/>
    </source>
</evidence>
<dbReference type="InterPro" id="IPR002347">
    <property type="entry name" value="SDR_fam"/>
</dbReference>
<evidence type="ECO:0000256" key="1">
    <source>
        <dbReference type="ARBA" id="ARBA00006484"/>
    </source>
</evidence>
<dbReference type="InterPro" id="IPR020904">
    <property type="entry name" value="Sc_DH/Rdtase_CS"/>
</dbReference>
<protein>
    <submittedName>
        <fullName evidence="3">SDR family oxidoreductase</fullName>
    </submittedName>
</protein>
<dbReference type="Pfam" id="PF13561">
    <property type="entry name" value="adh_short_C2"/>
    <property type="match status" value="1"/>
</dbReference>
<keyword evidence="4" id="KW-1185">Reference proteome</keyword>
<dbReference type="Gene3D" id="3.40.50.720">
    <property type="entry name" value="NAD(P)-binding Rossmann-like Domain"/>
    <property type="match status" value="1"/>
</dbReference>
<dbReference type="PANTHER" id="PTHR43669">
    <property type="entry name" value="5-KETO-D-GLUCONATE 5-REDUCTASE"/>
    <property type="match status" value="1"/>
</dbReference>
<comment type="caution">
    <text evidence="3">The sequence shown here is derived from an EMBL/GenBank/DDBJ whole genome shotgun (WGS) entry which is preliminary data.</text>
</comment>
<dbReference type="Proteomes" id="UP001196565">
    <property type="component" value="Unassembled WGS sequence"/>
</dbReference>
<evidence type="ECO:0000313" key="4">
    <source>
        <dbReference type="Proteomes" id="UP001196565"/>
    </source>
</evidence>
<comment type="similarity">
    <text evidence="1">Belongs to the short-chain dehydrogenases/reductases (SDR) family.</text>
</comment>
<reference evidence="3 4" key="1">
    <citation type="submission" date="2021-07" db="EMBL/GenBank/DDBJ databases">
        <authorList>
            <person name="So Y."/>
        </authorList>
    </citation>
    <scope>NUCLEOTIDE SEQUENCE [LARGE SCALE GENOMIC DNA]</scope>
    <source>
        <strain evidence="3 4">HJA6</strain>
    </source>
</reference>
<dbReference type="CDD" id="cd05233">
    <property type="entry name" value="SDR_c"/>
    <property type="match status" value="1"/>
</dbReference>
<dbReference type="InterPro" id="IPR036291">
    <property type="entry name" value="NAD(P)-bd_dom_sf"/>
</dbReference>
<dbReference type="RefSeq" id="WP_219766748.1">
    <property type="nucleotide sequence ID" value="NZ_JAHYBZ010000016.1"/>
</dbReference>
<dbReference type="SUPFAM" id="SSF51735">
    <property type="entry name" value="NAD(P)-binding Rossmann-fold domains"/>
    <property type="match status" value="1"/>
</dbReference>
<evidence type="ECO:0000256" key="2">
    <source>
        <dbReference type="ARBA" id="ARBA00023002"/>
    </source>
</evidence>
<dbReference type="PANTHER" id="PTHR43669:SF3">
    <property type="entry name" value="ALCOHOL DEHYDROGENASE, PUTATIVE (AFU_ORTHOLOGUE AFUA_3G03445)-RELATED"/>
    <property type="match status" value="1"/>
</dbReference>
<accession>A0ABS7AHU0</accession>
<dbReference type="PRINTS" id="PR00081">
    <property type="entry name" value="GDHRDH"/>
</dbReference>
<dbReference type="PRINTS" id="PR00080">
    <property type="entry name" value="SDRFAMILY"/>
</dbReference>
<sequence>MDIAGLFSLAGHRALVTGASGVLGGHFARVLHGAGASVALAARRVEATATLAETLGERAVSVPLDVTDPRSIAAAFEAAEAALGGPCDILVNNAGIAVTKSFLQQSAEDWDGVMAVNLRGCFLVGQEAARRLAAAKMPGTIVNIASVLGDRIIPGVAGYTAAKAGLLHLTRQMAVELARFGIRVNAIAPGYVATDINRDYFASEPGQAMIKRIPQRRLGTPDDLTGPLLLLASAAGAHMTGATVTVDGGHSVNPL</sequence>
<gene>
    <name evidence="3" type="ORF">KPL78_28800</name>
</gene>
<proteinExistence type="inferred from homology"/>
<dbReference type="PROSITE" id="PS00061">
    <property type="entry name" value="ADH_SHORT"/>
    <property type="match status" value="1"/>
</dbReference>
<keyword evidence="2" id="KW-0560">Oxidoreductase</keyword>